<gene>
    <name evidence="2" type="ORF">DW712_07615</name>
</gene>
<proteinExistence type="predicted"/>
<dbReference type="RefSeq" id="WP_118221523.1">
    <property type="nucleotide sequence ID" value="NZ_JADNIJ010000002.1"/>
</dbReference>
<evidence type="ECO:0000313" key="3">
    <source>
        <dbReference type="Proteomes" id="UP000285650"/>
    </source>
</evidence>
<dbReference type="EMBL" id="QSKV01000004">
    <property type="protein sequence ID" value="RHE92984.1"/>
    <property type="molecule type" value="Genomic_DNA"/>
</dbReference>
<feature type="signal peptide" evidence="1">
    <location>
        <begin position="1"/>
        <end position="17"/>
    </location>
</feature>
<dbReference type="PROSITE" id="PS51257">
    <property type="entry name" value="PROKAR_LIPOPROTEIN"/>
    <property type="match status" value="1"/>
</dbReference>
<evidence type="ECO:0008006" key="4">
    <source>
        <dbReference type="Google" id="ProtNLM"/>
    </source>
</evidence>
<protein>
    <recommendedName>
        <fullName evidence="4">Major fimbrial subunit protein N-terminal domain-containing protein</fullName>
    </recommendedName>
</protein>
<accession>A0A414LEG1</accession>
<keyword evidence="1" id="KW-0732">Signal</keyword>
<feature type="chain" id="PRO_5019218118" description="Major fimbrial subunit protein N-terminal domain-containing protein" evidence="1">
    <location>
        <begin position="18"/>
        <end position="364"/>
    </location>
</feature>
<comment type="caution">
    <text evidence="2">The sequence shown here is derived from an EMBL/GenBank/DDBJ whole genome shotgun (WGS) entry which is preliminary data.</text>
</comment>
<name>A0A414LEG1_9BACE</name>
<dbReference type="Proteomes" id="UP000285650">
    <property type="component" value="Unassembled WGS sequence"/>
</dbReference>
<evidence type="ECO:0000313" key="2">
    <source>
        <dbReference type="EMBL" id="RHE92984.1"/>
    </source>
</evidence>
<evidence type="ECO:0000256" key="1">
    <source>
        <dbReference type="SAM" id="SignalP"/>
    </source>
</evidence>
<organism evidence="2 3">
    <name type="scientific">Bacteroides intestinalis</name>
    <dbReference type="NCBI Taxonomy" id="329854"/>
    <lineage>
        <taxon>Bacteria</taxon>
        <taxon>Pseudomonadati</taxon>
        <taxon>Bacteroidota</taxon>
        <taxon>Bacteroidia</taxon>
        <taxon>Bacteroidales</taxon>
        <taxon>Bacteroidaceae</taxon>
        <taxon>Bacteroides</taxon>
    </lineage>
</organism>
<sequence>MKLSKYVMLALAGLAFAACSNEDAEQNSLSNGKSVSISIANMAKPDSRATGSFSDEIQKIPVADISNLKVIFLAGDQISSTTTFDKGTNVDGIYTFHKVPGDVNAVAILGNTDKVITVHSSFSTLLDAIKKDLIGQQSTPNDIVVYGKSTSWSASGSCSDESGATSTLYDAGQITVQPLLARIEIGGIACTDLGESSASEVALYKELTLSKIGIDNILTAVDGSETISYPATEQGQKDWNAATGWYIDPFNPEIELKDKDALPNVYVYNVAPGAAPRIILTVANGVFNNGVSGNLDMPQYVRASSYTDDKGTEITAFEAGKIYKVNYAFTCNNIKPWIPVETICVKVDIVIPNWTIVNLTPDFD</sequence>
<reference evidence="2 3" key="1">
    <citation type="submission" date="2018-08" db="EMBL/GenBank/DDBJ databases">
        <title>A genome reference for cultivated species of the human gut microbiota.</title>
        <authorList>
            <person name="Zou Y."/>
            <person name="Xue W."/>
            <person name="Luo G."/>
        </authorList>
    </citation>
    <scope>NUCLEOTIDE SEQUENCE [LARGE SCALE GENOMIC DNA]</scope>
    <source>
        <strain evidence="2 3">AM27-17</strain>
    </source>
</reference>
<dbReference type="AlphaFoldDB" id="A0A414LEG1"/>